<evidence type="ECO:0000313" key="2">
    <source>
        <dbReference type="EMBL" id="QOR60405.1"/>
    </source>
</evidence>
<dbReference type="EMBL" id="MK522038">
    <property type="protein sequence ID" value="QOR60405.1"/>
    <property type="molecule type" value="Genomic_DNA"/>
</dbReference>
<evidence type="ECO:0000259" key="1">
    <source>
        <dbReference type="Pfam" id="PF19065"/>
    </source>
</evidence>
<organism evidence="2">
    <name type="scientific">Bathycoccus sp. RCC716 virus 2</name>
    <dbReference type="NCBI Taxonomy" id="2530039"/>
    <lineage>
        <taxon>Viruses</taxon>
        <taxon>Varidnaviria</taxon>
        <taxon>Bamfordvirae</taxon>
        <taxon>Nucleocytoviricota</taxon>
        <taxon>Megaviricetes</taxon>
        <taxon>Algavirales</taxon>
        <taxon>Phycodnaviridae</taxon>
        <taxon>Prasinovirus</taxon>
    </lineage>
</organism>
<dbReference type="Pfam" id="PF19065">
    <property type="entry name" value="P8_CR"/>
    <property type="match status" value="1"/>
</dbReference>
<sequence>MCDALHINSLKQCPTPLNALFFSEFNRNVLHRGIRQDFKNKTGVAIDYQNNDDLHSIMRVVFINNSGDPNSNVQEQVRYMNGIVIKTAVGQIQTGVSQYMGYIHDIAEPTKPIDRPVSTTTYGNKFGSANDKIGIN</sequence>
<proteinExistence type="predicted"/>
<reference evidence="2" key="1">
    <citation type="submission" date="2019-02" db="EMBL/GenBank/DDBJ databases">
        <authorList>
            <person name="Bachy C."/>
            <person name="Yung C.-M."/>
            <person name="Roux S."/>
            <person name="Sullivan M.B."/>
            <person name="Worden A.Z."/>
        </authorList>
    </citation>
    <scope>NUCLEOTIDE SEQUENCE</scope>
    <source>
        <strain evidence="2">BII-V2</strain>
    </source>
</reference>
<accession>A0A7S6P1T5</accession>
<name>A0A7S6P1T5_9PHYC</name>
<dbReference type="InterPro" id="IPR043916">
    <property type="entry name" value="P8_CR"/>
</dbReference>
<feature type="domain" description="Minor capsid protein P8 central region" evidence="1">
    <location>
        <begin position="9"/>
        <end position="129"/>
    </location>
</feature>
<protein>
    <recommendedName>
        <fullName evidence="1">Minor capsid protein P8 central region domain-containing protein</fullName>
    </recommendedName>
</protein>